<evidence type="ECO:0000256" key="1">
    <source>
        <dbReference type="SAM" id="MobiDB-lite"/>
    </source>
</evidence>
<feature type="region of interest" description="Disordered" evidence="1">
    <location>
        <begin position="16"/>
        <end position="59"/>
    </location>
</feature>
<proteinExistence type="predicted"/>
<protein>
    <submittedName>
        <fullName evidence="2">Uncharacterized protein</fullName>
    </submittedName>
</protein>
<keyword evidence="3" id="KW-1185">Reference proteome</keyword>
<accession>A0AAN6YK55</accession>
<reference evidence="2" key="2">
    <citation type="submission" date="2023-05" db="EMBL/GenBank/DDBJ databases">
        <authorList>
            <consortium name="Lawrence Berkeley National Laboratory"/>
            <person name="Steindorff A."/>
            <person name="Hensen N."/>
            <person name="Bonometti L."/>
            <person name="Westerberg I."/>
            <person name="Brannstrom I.O."/>
            <person name="Guillou S."/>
            <person name="Cros-Aarteil S."/>
            <person name="Calhoun S."/>
            <person name="Haridas S."/>
            <person name="Kuo A."/>
            <person name="Mondo S."/>
            <person name="Pangilinan J."/>
            <person name="Riley R."/>
            <person name="Labutti K."/>
            <person name="Andreopoulos B."/>
            <person name="Lipzen A."/>
            <person name="Chen C."/>
            <person name="Yanf M."/>
            <person name="Daum C."/>
            <person name="Ng V."/>
            <person name="Clum A."/>
            <person name="Ohm R."/>
            <person name="Martin F."/>
            <person name="Silar P."/>
            <person name="Natvig D."/>
            <person name="Lalanne C."/>
            <person name="Gautier V."/>
            <person name="Ament-Velasquez S.L."/>
            <person name="Kruys A."/>
            <person name="Hutchinson M.I."/>
            <person name="Powell A.J."/>
            <person name="Barry K."/>
            <person name="Miller A.N."/>
            <person name="Grigoriev I.V."/>
            <person name="Debuchy R."/>
            <person name="Gladieux P."/>
            <person name="Thoren M.H."/>
            <person name="Johannesson H."/>
        </authorList>
    </citation>
    <scope>NUCLEOTIDE SEQUENCE</scope>
    <source>
        <strain evidence="2">PSN293</strain>
    </source>
</reference>
<name>A0AAN6YK55_9PEZI</name>
<evidence type="ECO:0000313" key="2">
    <source>
        <dbReference type="EMBL" id="KAK4218177.1"/>
    </source>
</evidence>
<comment type="caution">
    <text evidence="2">The sequence shown here is derived from an EMBL/GenBank/DDBJ whole genome shotgun (WGS) entry which is preliminary data.</text>
</comment>
<reference evidence="2" key="1">
    <citation type="journal article" date="2023" name="Mol. Phylogenet. Evol.">
        <title>Genome-scale phylogeny and comparative genomics of the fungal order Sordariales.</title>
        <authorList>
            <person name="Hensen N."/>
            <person name="Bonometti L."/>
            <person name="Westerberg I."/>
            <person name="Brannstrom I.O."/>
            <person name="Guillou S."/>
            <person name="Cros-Aarteil S."/>
            <person name="Calhoun S."/>
            <person name="Haridas S."/>
            <person name="Kuo A."/>
            <person name="Mondo S."/>
            <person name="Pangilinan J."/>
            <person name="Riley R."/>
            <person name="LaButti K."/>
            <person name="Andreopoulos B."/>
            <person name="Lipzen A."/>
            <person name="Chen C."/>
            <person name="Yan M."/>
            <person name="Daum C."/>
            <person name="Ng V."/>
            <person name="Clum A."/>
            <person name="Steindorff A."/>
            <person name="Ohm R.A."/>
            <person name="Martin F."/>
            <person name="Silar P."/>
            <person name="Natvig D.O."/>
            <person name="Lalanne C."/>
            <person name="Gautier V."/>
            <person name="Ament-Velasquez S.L."/>
            <person name="Kruys A."/>
            <person name="Hutchinson M.I."/>
            <person name="Powell A.J."/>
            <person name="Barry K."/>
            <person name="Miller A.N."/>
            <person name="Grigoriev I.V."/>
            <person name="Debuchy R."/>
            <person name="Gladieux P."/>
            <person name="Hiltunen Thoren M."/>
            <person name="Johannesson H."/>
        </authorList>
    </citation>
    <scope>NUCLEOTIDE SEQUENCE</scope>
    <source>
        <strain evidence="2">PSN293</strain>
    </source>
</reference>
<gene>
    <name evidence="2" type="ORF">QBC37DRAFT_395865</name>
</gene>
<organism evidence="2 3">
    <name type="scientific">Rhypophila decipiens</name>
    <dbReference type="NCBI Taxonomy" id="261697"/>
    <lineage>
        <taxon>Eukaryota</taxon>
        <taxon>Fungi</taxon>
        <taxon>Dikarya</taxon>
        <taxon>Ascomycota</taxon>
        <taxon>Pezizomycotina</taxon>
        <taxon>Sordariomycetes</taxon>
        <taxon>Sordariomycetidae</taxon>
        <taxon>Sordariales</taxon>
        <taxon>Naviculisporaceae</taxon>
        <taxon>Rhypophila</taxon>
    </lineage>
</organism>
<sequence>MPGLIPLMLGSGNRSSFISPQALPPRNSSLDATTQTQRPRSPRNLKRLSFTPPAPVPVPQTHAEWKKEIAEIKRLHFGKRWRVCSARCNKILDAIKDTSSVEPLFLVYLHFYAATSMEICARPLSPSTAFRVTLLQQAQKHFSSAAALVTAAEESAVRRIRPASVNSWGSSCHSPSESVSSRAWTPDTEVSTPTAPFFSFDGIKAQSSGPVKRVKKVSFSIPNERQPTPVQRMYEPLHEPLVRPDSPTLGFDDEFYPPASGQRDSDMAKFSEVELSLQPMSESERISLEEEAFMAARSIDRYCDLLSSFRFQLSRHSAYVSDMLMEKALPIRSETPDETRELDRQARIERLRKNGWQRKRFDPSRYEELCEIVIQELS</sequence>
<dbReference type="EMBL" id="MU858054">
    <property type="protein sequence ID" value="KAK4218177.1"/>
    <property type="molecule type" value="Genomic_DNA"/>
</dbReference>
<dbReference type="AlphaFoldDB" id="A0AAN6YK55"/>
<feature type="compositionally biased region" description="Polar residues" evidence="1">
    <location>
        <begin position="26"/>
        <end position="39"/>
    </location>
</feature>
<dbReference type="Proteomes" id="UP001301769">
    <property type="component" value="Unassembled WGS sequence"/>
</dbReference>
<evidence type="ECO:0000313" key="3">
    <source>
        <dbReference type="Proteomes" id="UP001301769"/>
    </source>
</evidence>